<dbReference type="SMART" id="SM00481">
    <property type="entry name" value="POLIIIAc"/>
    <property type="match status" value="1"/>
</dbReference>
<dbReference type="InterPro" id="IPR002008">
    <property type="entry name" value="DNA_pol_X_beta-like"/>
</dbReference>
<dbReference type="PIRSF" id="PIRSF005047">
    <property type="entry name" value="UCP005047_YshC"/>
    <property type="match status" value="1"/>
</dbReference>
<evidence type="ECO:0000256" key="5">
    <source>
        <dbReference type="ARBA" id="ARBA00020020"/>
    </source>
</evidence>
<evidence type="ECO:0000259" key="22">
    <source>
        <dbReference type="SMART" id="SM00278"/>
    </source>
</evidence>
<dbReference type="InterPro" id="IPR028207">
    <property type="entry name" value="DNA_pol_B_palm_palm"/>
</dbReference>
<comment type="cofactor">
    <cofactor evidence="1">
        <name>Mg(2+)</name>
        <dbReference type="ChEBI" id="CHEBI:18420"/>
    </cofactor>
</comment>
<evidence type="ECO:0000313" key="26">
    <source>
        <dbReference type="Proteomes" id="UP000215559"/>
    </source>
</evidence>
<accession>A0A235BRN0</accession>
<dbReference type="PANTHER" id="PTHR36928:SF1">
    <property type="entry name" value="PHOSPHATASE YCDX-RELATED"/>
    <property type="match status" value="1"/>
</dbReference>
<feature type="domain" description="Polymerase/histidinol phosphatase N-terminal" evidence="23">
    <location>
        <begin position="342"/>
        <end position="421"/>
    </location>
</feature>
<evidence type="ECO:0000256" key="18">
    <source>
        <dbReference type="ARBA" id="ARBA00044632"/>
    </source>
</evidence>
<reference evidence="25 26" key="1">
    <citation type="submission" date="2017-07" db="EMBL/GenBank/DDBJ databases">
        <title>Recovery of genomes from metagenomes via a dereplication, aggregation, and scoring strategy.</title>
        <authorList>
            <person name="Sieber C.M."/>
            <person name="Probst A.J."/>
            <person name="Sharrar A."/>
            <person name="Thomas B.C."/>
            <person name="Hess M."/>
            <person name="Tringe S.G."/>
            <person name="Banfield J.F."/>
        </authorList>
    </citation>
    <scope>NUCLEOTIDE SEQUENCE [LARGE SCALE GENOMIC DNA]</scope>
    <source>
        <strain evidence="25">JGI_Cruoil_03_51_56</strain>
    </source>
</reference>
<dbReference type="Pfam" id="PF14520">
    <property type="entry name" value="HHH_5"/>
    <property type="match status" value="1"/>
</dbReference>
<dbReference type="GO" id="GO:0003887">
    <property type="term" value="F:DNA-directed DNA polymerase activity"/>
    <property type="evidence" value="ECO:0007669"/>
    <property type="project" value="UniProtKB-KW"/>
</dbReference>
<evidence type="ECO:0000256" key="3">
    <source>
        <dbReference type="ARBA" id="ARBA00012417"/>
    </source>
</evidence>
<dbReference type="Gene3D" id="1.10.150.20">
    <property type="entry name" value="5' to 3' exonuclease, C-terminal subdomain"/>
    <property type="match status" value="1"/>
</dbReference>
<keyword evidence="12" id="KW-0832">Ubl conjugation</keyword>
<evidence type="ECO:0000256" key="17">
    <source>
        <dbReference type="ARBA" id="ARBA00035726"/>
    </source>
</evidence>
<dbReference type="Gene3D" id="1.10.150.110">
    <property type="entry name" value="DNA polymerase beta, N-terminal domain-like"/>
    <property type="match status" value="1"/>
</dbReference>
<comment type="catalytic activity">
    <reaction evidence="21">
        <text>DNA(n) + a 2'-deoxyribonucleoside 5'-triphosphate = DNA(n+1) + diphosphate</text>
        <dbReference type="Rhea" id="RHEA:22508"/>
        <dbReference type="Rhea" id="RHEA-COMP:17339"/>
        <dbReference type="Rhea" id="RHEA-COMP:17340"/>
        <dbReference type="ChEBI" id="CHEBI:33019"/>
        <dbReference type="ChEBI" id="CHEBI:61560"/>
        <dbReference type="ChEBI" id="CHEBI:173112"/>
        <dbReference type="EC" id="2.7.7.7"/>
    </reaction>
</comment>
<keyword evidence="11" id="KW-0227">DNA damage</keyword>
<evidence type="ECO:0000256" key="6">
    <source>
        <dbReference type="ARBA" id="ARBA00022481"/>
    </source>
</evidence>
<dbReference type="GO" id="GO:0008270">
    <property type="term" value="F:zinc ion binding"/>
    <property type="evidence" value="ECO:0007669"/>
    <property type="project" value="TreeGrafter"/>
</dbReference>
<feature type="domain" description="Helix-hairpin-helix DNA-binding motif class 1" evidence="22">
    <location>
        <begin position="53"/>
        <end position="72"/>
    </location>
</feature>
<comment type="catalytic activity">
    <reaction evidence="18">
        <text>2'-deoxyribonucleotide-(2'-deoxyribose 5'-phosphate)-2'-deoxyribonucleotide-DNA = a 3'-end 2'-deoxyribonucleotide-(2,3-dehydro-2,3-deoxyribose 5'-phosphate)-DNA + a 5'-end 5'-phospho-2'-deoxyribonucleoside-DNA + H(+)</text>
        <dbReference type="Rhea" id="RHEA:66592"/>
        <dbReference type="Rhea" id="RHEA-COMP:13180"/>
        <dbReference type="Rhea" id="RHEA-COMP:16897"/>
        <dbReference type="Rhea" id="RHEA-COMP:17067"/>
        <dbReference type="ChEBI" id="CHEBI:15378"/>
        <dbReference type="ChEBI" id="CHEBI:136412"/>
        <dbReference type="ChEBI" id="CHEBI:157695"/>
        <dbReference type="ChEBI" id="CHEBI:167181"/>
        <dbReference type="EC" id="4.2.99.18"/>
    </reaction>
</comment>
<organism evidence="25 26">
    <name type="scientific">candidate division WOR-3 bacterium JGI_Cruoil_03_51_56</name>
    <dbReference type="NCBI Taxonomy" id="1973747"/>
    <lineage>
        <taxon>Bacteria</taxon>
        <taxon>Bacteria division WOR-3</taxon>
    </lineage>
</organism>
<keyword evidence="13" id="KW-0239">DNA-directed DNA polymerase</keyword>
<evidence type="ECO:0000256" key="4">
    <source>
        <dbReference type="ARBA" id="ARBA00012720"/>
    </source>
</evidence>
<keyword evidence="10" id="KW-0235">DNA replication</keyword>
<dbReference type="AlphaFoldDB" id="A0A235BRN0"/>
<evidence type="ECO:0000256" key="2">
    <source>
        <dbReference type="ARBA" id="ARBA00004496"/>
    </source>
</evidence>
<proteinExistence type="predicted"/>
<dbReference type="InterPro" id="IPR027421">
    <property type="entry name" value="DNA_pol_lamdba_lyase_dom_sf"/>
</dbReference>
<dbReference type="InterPro" id="IPR050243">
    <property type="entry name" value="PHP_phosphatase"/>
</dbReference>
<dbReference type="EC" id="4.2.99.18" evidence="4"/>
<evidence type="ECO:0000256" key="10">
    <source>
        <dbReference type="ARBA" id="ARBA00022705"/>
    </source>
</evidence>
<evidence type="ECO:0000256" key="7">
    <source>
        <dbReference type="ARBA" id="ARBA00022634"/>
    </source>
</evidence>
<evidence type="ECO:0000256" key="8">
    <source>
        <dbReference type="ARBA" id="ARBA00022679"/>
    </source>
</evidence>
<evidence type="ECO:0000256" key="21">
    <source>
        <dbReference type="ARBA" id="ARBA00049244"/>
    </source>
</evidence>
<dbReference type="Gene3D" id="3.30.460.10">
    <property type="entry name" value="Beta Polymerase, domain 2"/>
    <property type="match status" value="1"/>
</dbReference>
<feature type="domain" description="Helix-hairpin-helix DNA-binding motif class 1" evidence="22">
    <location>
        <begin position="93"/>
        <end position="112"/>
    </location>
</feature>
<evidence type="ECO:0000256" key="14">
    <source>
        <dbReference type="ARBA" id="ARBA00023053"/>
    </source>
</evidence>
<dbReference type="GO" id="GO:0003677">
    <property type="term" value="F:DNA binding"/>
    <property type="evidence" value="ECO:0007669"/>
    <property type="project" value="InterPro"/>
</dbReference>
<dbReference type="SUPFAM" id="SSF47802">
    <property type="entry name" value="DNA polymerase beta, N-terminal domain-like"/>
    <property type="match status" value="1"/>
</dbReference>
<feature type="domain" description="DNA-directed DNA polymerase X" evidence="24">
    <location>
        <begin position="3"/>
        <end position="318"/>
    </location>
</feature>
<dbReference type="SUPFAM" id="SSF89550">
    <property type="entry name" value="PHP domain-like"/>
    <property type="match status" value="1"/>
</dbReference>
<evidence type="ECO:0000256" key="15">
    <source>
        <dbReference type="ARBA" id="ARBA00023204"/>
    </source>
</evidence>
<dbReference type="GO" id="GO:0005829">
    <property type="term" value="C:cytosol"/>
    <property type="evidence" value="ECO:0007669"/>
    <property type="project" value="TreeGrafter"/>
</dbReference>
<dbReference type="PANTHER" id="PTHR36928">
    <property type="entry name" value="PHOSPHATASE YCDX-RELATED"/>
    <property type="match status" value="1"/>
</dbReference>
<evidence type="ECO:0000256" key="20">
    <source>
        <dbReference type="ARBA" id="ARBA00045548"/>
    </source>
</evidence>
<dbReference type="Proteomes" id="UP000215559">
    <property type="component" value="Unassembled WGS sequence"/>
</dbReference>
<keyword evidence="15" id="KW-0234">DNA repair</keyword>
<dbReference type="EC" id="2.7.7.7" evidence="3"/>
<dbReference type="GO" id="GO:0006281">
    <property type="term" value="P:DNA repair"/>
    <property type="evidence" value="ECO:0007669"/>
    <property type="project" value="UniProtKB-KW"/>
</dbReference>
<evidence type="ECO:0000256" key="11">
    <source>
        <dbReference type="ARBA" id="ARBA00022763"/>
    </source>
</evidence>
<feature type="domain" description="Helix-hairpin-helix DNA-binding motif class 1" evidence="22">
    <location>
        <begin position="128"/>
        <end position="147"/>
    </location>
</feature>
<comment type="caution">
    <text evidence="25">The sequence shown here is derived from an EMBL/GenBank/DDBJ whole genome shotgun (WGS) entry which is preliminary data.</text>
</comment>
<dbReference type="InterPro" id="IPR004013">
    <property type="entry name" value="PHP_dom"/>
</dbReference>
<gene>
    <name evidence="25" type="ORF">CH330_07355</name>
</gene>
<evidence type="ECO:0000256" key="1">
    <source>
        <dbReference type="ARBA" id="ARBA00001946"/>
    </source>
</evidence>
<evidence type="ECO:0000259" key="23">
    <source>
        <dbReference type="SMART" id="SM00481"/>
    </source>
</evidence>
<dbReference type="InterPro" id="IPR003141">
    <property type="entry name" value="Pol/His_phosphatase_N"/>
</dbReference>
<dbReference type="InterPro" id="IPR003583">
    <property type="entry name" value="Hlx-hairpin-Hlx_DNA-bd_motif"/>
</dbReference>
<protein>
    <recommendedName>
        <fullName evidence="5">DNA polymerase beta</fullName>
        <ecNumber evidence="3">2.7.7.7</ecNumber>
        <ecNumber evidence="4">4.2.99.18</ecNumber>
    </recommendedName>
    <alternativeName>
        <fullName evidence="16">5'-deoxyribose-phosphate lyase</fullName>
    </alternativeName>
    <alternativeName>
        <fullName evidence="17">AP lyase</fullName>
    </alternativeName>
</protein>
<dbReference type="InterPro" id="IPR029398">
    <property type="entry name" value="PolB_thumb"/>
</dbReference>
<keyword evidence="9" id="KW-0548">Nucleotidyltransferase</keyword>
<comment type="subcellular location">
    <subcellularLocation>
        <location evidence="2">Cytoplasm</location>
    </subcellularLocation>
</comment>
<evidence type="ECO:0000256" key="12">
    <source>
        <dbReference type="ARBA" id="ARBA00022843"/>
    </source>
</evidence>
<keyword evidence="14" id="KW-0915">Sodium</keyword>
<dbReference type="Pfam" id="PF14791">
    <property type="entry name" value="DNA_pol_B_thumb"/>
    <property type="match status" value="1"/>
</dbReference>
<evidence type="ECO:0000256" key="16">
    <source>
        <dbReference type="ARBA" id="ARBA00035717"/>
    </source>
</evidence>
<evidence type="ECO:0000256" key="9">
    <source>
        <dbReference type="ARBA" id="ARBA00022695"/>
    </source>
</evidence>
<dbReference type="Pfam" id="PF14716">
    <property type="entry name" value="HHH_8"/>
    <property type="match status" value="1"/>
</dbReference>
<dbReference type="InterPro" id="IPR016195">
    <property type="entry name" value="Pol/histidinol_Pase-like"/>
</dbReference>
<keyword evidence="8" id="KW-0808">Transferase</keyword>
<dbReference type="SMART" id="SM00278">
    <property type="entry name" value="HhH1"/>
    <property type="match status" value="3"/>
</dbReference>
<evidence type="ECO:0000256" key="19">
    <source>
        <dbReference type="ARBA" id="ARBA00044678"/>
    </source>
</evidence>
<dbReference type="CDD" id="cd07436">
    <property type="entry name" value="PHP_PolX"/>
    <property type="match status" value="1"/>
</dbReference>
<dbReference type="InterPro" id="IPR010996">
    <property type="entry name" value="HHH_MUS81"/>
</dbReference>
<comment type="catalytic activity">
    <reaction evidence="19">
        <text>a 5'-end 2'-deoxyribose-2'-deoxyribonucleotide-DNA = (2E,4S)-4-hydroxypenten-2-al-5-phosphate + a 5'-end 5'-phospho-2'-deoxyribonucleoside-DNA + H(+)</text>
        <dbReference type="Rhea" id="RHEA:76255"/>
        <dbReference type="Rhea" id="RHEA-COMP:13180"/>
        <dbReference type="Rhea" id="RHEA-COMP:18657"/>
        <dbReference type="ChEBI" id="CHEBI:15378"/>
        <dbReference type="ChEBI" id="CHEBI:136412"/>
        <dbReference type="ChEBI" id="CHEBI:195194"/>
        <dbReference type="ChEBI" id="CHEBI:195195"/>
    </reaction>
</comment>
<evidence type="ECO:0000259" key="24">
    <source>
        <dbReference type="SMART" id="SM00483"/>
    </source>
</evidence>
<dbReference type="InterPro" id="IPR047967">
    <property type="entry name" value="PolX_PHP"/>
</dbReference>
<dbReference type="InterPro" id="IPR043519">
    <property type="entry name" value="NT_sf"/>
</dbReference>
<sequence>MPAKNKELASIFTQIADAIELKGETGFKVLAYRRAARALVDSAEDVVNLDKESRLESITGIGSGIARKIHEYLATGRMKKHQEAISGLPEGLFAMLELQGLGPRTVRLLYEKLKVNNLEDLKRTIADGSAASLPGMGVRKVSNILKSIQLSEKSGKRMFLNEAAELAESVIHRLKNDPNISNITAAGSLRRGKETVGDIDILTTGKNPKEIVKNFTSHPSVRQILAAGTTKASVLFETRTGLRQVDLRIIDASSYGAALQYFTGSKGHNIALRSLAQKKGLKISEYGVFRGKKRVAGKTEKAVYTCVNLPYIEPELREDRGEIEAAAKGKLPRLVELKNIKSDLHMHTRQSDGKNSVEEMVAACQKLHYTHIAITEHSVSAGYAGGLTADELMRHCDRVDRFNAHSKGFKILKATEVDITTSGKLDYPDKILARLDLVVASIHQGFKKNVTERVCAALKNPLVHIIAHPTGRLIGKREGYDIDLDKVIETAARFRKILEINAYYGRLDLNDIWARKAKQANVKLSINTDAHAVKNLDWMKYGILVARRAWLTRNDVINYLSTSKLLKFLKTGI</sequence>
<keyword evidence="6" id="KW-0488">Methylation</keyword>
<dbReference type="Gene3D" id="3.30.210.10">
    <property type="entry name" value="DNA polymerase, thumb domain"/>
    <property type="match status" value="1"/>
</dbReference>
<dbReference type="InterPro" id="IPR022312">
    <property type="entry name" value="DNA_pol_X"/>
</dbReference>
<dbReference type="Pfam" id="PF02811">
    <property type="entry name" value="PHP"/>
    <property type="match status" value="1"/>
</dbReference>
<dbReference type="InterPro" id="IPR002054">
    <property type="entry name" value="DNA-dir_DNA_pol_X"/>
</dbReference>
<dbReference type="InterPro" id="IPR022311">
    <property type="entry name" value="PolX-like"/>
</dbReference>
<evidence type="ECO:0000256" key="13">
    <source>
        <dbReference type="ARBA" id="ARBA00022932"/>
    </source>
</evidence>
<evidence type="ECO:0000313" key="25">
    <source>
        <dbReference type="EMBL" id="OYD14852.1"/>
    </source>
</evidence>
<dbReference type="Gene3D" id="3.20.20.140">
    <property type="entry name" value="Metal-dependent hydrolases"/>
    <property type="match status" value="1"/>
</dbReference>
<name>A0A235BRN0_UNCW3</name>
<dbReference type="NCBIfam" id="NF006375">
    <property type="entry name" value="PRK08609.1"/>
    <property type="match status" value="1"/>
</dbReference>
<keyword evidence="7" id="KW-0237">DNA synthesis</keyword>
<dbReference type="GO" id="GO:0042578">
    <property type="term" value="F:phosphoric ester hydrolase activity"/>
    <property type="evidence" value="ECO:0007669"/>
    <property type="project" value="TreeGrafter"/>
</dbReference>
<dbReference type="InterPro" id="IPR037160">
    <property type="entry name" value="DNA_Pol_thumb_sf"/>
</dbReference>
<dbReference type="SUPFAM" id="SSF81301">
    <property type="entry name" value="Nucleotidyltransferase"/>
    <property type="match status" value="1"/>
</dbReference>
<dbReference type="CDD" id="cd00141">
    <property type="entry name" value="NT_POLXc"/>
    <property type="match status" value="1"/>
</dbReference>
<dbReference type="PRINTS" id="PR00869">
    <property type="entry name" value="DNAPOLX"/>
</dbReference>
<dbReference type="Pfam" id="PF14792">
    <property type="entry name" value="DNA_pol_B_palm"/>
    <property type="match status" value="1"/>
</dbReference>
<comment type="function">
    <text evidence="20">Repair polymerase that plays a key role in base-excision repair. During this process, the damaged base is excised by specific DNA glycosylases, the DNA backbone is nicked at the abasic site by an apurinic/apyrimidic (AP) endonuclease, and POLB removes 5'-deoxyribose-phosphate from the preincised AP site acting as a 5'-deoxyribose-phosphate lyase (5'-dRP lyase); through its DNA polymerase activity, it adds one nucleotide to the 3' end of the arising single-nucleotide gap. Conducts 'gap-filling' DNA synthesis in a stepwise distributive fashion rather than in a processive fashion as for other DNA polymerases. It is also able to cleave sugar-phosphate bonds 3' to an intact AP site, acting as an AP lyase.</text>
</comment>
<dbReference type="GO" id="GO:0140078">
    <property type="term" value="F:class I DNA-(apurinic or apyrimidinic site) endonuclease activity"/>
    <property type="evidence" value="ECO:0007669"/>
    <property type="project" value="UniProtKB-EC"/>
</dbReference>
<dbReference type="PRINTS" id="PR00870">
    <property type="entry name" value="DNAPOLXBETA"/>
</dbReference>
<dbReference type="SMART" id="SM00483">
    <property type="entry name" value="POLXc"/>
    <property type="match status" value="1"/>
</dbReference>
<dbReference type="EMBL" id="NOZP01000134">
    <property type="protein sequence ID" value="OYD14852.1"/>
    <property type="molecule type" value="Genomic_DNA"/>
</dbReference>